<keyword evidence="3" id="KW-1185">Reference proteome</keyword>
<accession>A0ABY4HQW3</accession>
<dbReference type="PIRSF" id="PIRSF009160">
    <property type="entry name" value="UCP009160"/>
    <property type="match status" value="1"/>
</dbReference>
<name>A0ABY4HQW3_9FLAO</name>
<protein>
    <submittedName>
        <fullName evidence="2">Bax inhibitor-1/YccA family protein</fullName>
    </submittedName>
</protein>
<evidence type="ECO:0000256" key="1">
    <source>
        <dbReference type="SAM" id="Phobius"/>
    </source>
</evidence>
<feature type="transmembrane region" description="Helical" evidence="1">
    <location>
        <begin position="93"/>
        <end position="113"/>
    </location>
</feature>
<feature type="transmembrane region" description="Helical" evidence="1">
    <location>
        <begin position="67"/>
        <end position="86"/>
    </location>
</feature>
<sequence length="252" mass="28143">MNLKSKNPFLGSKSFNNTSREANETVISYEDTMTVNGAINKSFILLAALLTSACISWWMAFNGYNPMLFTIGGAIIGFILVLIASFKPSTSPWVAPGYALFEGLFIGGISAYFEAAYPGVVIQAVSCTFITFIVCFALYKYKIVKVTEKFKSIVIAATLAIFTYYLLSWVLSLFINFEPIHRGNSLMSIGISVFVIIIAALNLFLDFDQIEDGAEKQMPKYMEWFSAMGLMITLVWLYVEFLRLLAKLSSRD</sequence>
<gene>
    <name evidence="2" type="ORF">LXD69_06095</name>
</gene>
<reference evidence="2" key="2">
    <citation type="submission" date="2022-04" db="EMBL/GenBank/DDBJ databases">
        <title>Complete Genome Sequence of Flavobacterium sediminilitoris YSM-43, Isolated from a Tidal Sediment.</title>
        <authorList>
            <person name="Lee P.A."/>
        </authorList>
    </citation>
    <scope>NUCLEOTIDE SEQUENCE</scope>
    <source>
        <strain evidence="2">YSM-43</strain>
    </source>
</reference>
<feature type="transmembrane region" description="Helical" evidence="1">
    <location>
        <begin position="153"/>
        <end position="175"/>
    </location>
</feature>
<proteinExistence type="predicted"/>
<evidence type="ECO:0000313" key="2">
    <source>
        <dbReference type="EMBL" id="UOX35080.1"/>
    </source>
</evidence>
<feature type="transmembrane region" description="Helical" evidence="1">
    <location>
        <begin position="187"/>
        <end position="205"/>
    </location>
</feature>
<dbReference type="InterPro" id="IPR010539">
    <property type="entry name" value="BaxI_1-like"/>
</dbReference>
<feature type="transmembrane region" description="Helical" evidence="1">
    <location>
        <begin position="119"/>
        <end position="141"/>
    </location>
</feature>
<dbReference type="PANTHER" id="PTHR41282:SF1">
    <property type="entry name" value="CONSERVED TRANSMEMBRANE PROTEIN-RELATED"/>
    <property type="match status" value="1"/>
</dbReference>
<feature type="transmembrane region" description="Helical" evidence="1">
    <location>
        <begin position="225"/>
        <end position="246"/>
    </location>
</feature>
<dbReference type="Proteomes" id="UP000830454">
    <property type="component" value="Chromosome"/>
</dbReference>
<keyword evidence="1" id="KW-0472">Membrane</keyword>
<evidence type="ECO:0000313" key="3">
    <source>
        <dbReference type="Proteomes" id="UP000830454"/>
    </source>
</evidence>
<reference evidence="2" key="1">
    <citation type="submission" date="2021-12" db="EMBL/GenBank/DDBJ databases">
        <authorList>
            <person name="Cha I.-T."/>
            <person name="Lee K.-E."/>
            <person name="Park S.-J."/>
        </authorList>
    </citation>
    <scope>NUCLEOTIDE SEQUENCE</scope>
    <source>
        <strain evidence="2">YSM-43</strain>
    </source>
</reference>
<keyword evidence="1" id="KW-0812">Transmembrane</keyword>
<organism evidence="2 3">
    <name type="scientific">Flavobacterium sediminilitoris</name>
    <dbReference type="NCBI Taxonomy" id="2024526"/>
    <lineage>
        <taxon>Bacteria</taxon>
        <taxon>Pseudomonadati</taxon>
        <taxon>Bacteroidota</taxon>
        <taxon>Flavobacteriia</taxon>
        <taxon>Flavobacteriales</taxon>
        <taxon>Flavobacteriaceae</taxon>
        <taxon>Flavobacterium</taxon>
    </lineage>
</organism>
<dbReference type="PANTHER" id="PTHR41282">
    <property type="entry name" value="CONSERVED TRANSMEMBRANE PROTEIN-RELATED"/>
    <property type="match status" value="1"/>
</dbReference>
<keyword evidence="1" id="KW-1133">Transmembrane helix</keyword>
<dbReference type="EMBL" id="CP090145">
    <property type="protein sequence ID" value="UOX35080.1"/>
    <property type="molecule type" value="Genomic_DNA"/>
</dbReference>
<feature type="transmembrane region" description="Helical" evidence="1">
    <location>
        <begin position="43"/>
        <end position="61"/>
    </location>
</feature>
<dbReference type="RefSeq" id="WP_045969962.1">
    <property type="nucleotide sequence ID" value="NZ_CP090145.1"/>
</dbReference>
<dbReference type="Pfam" id="PF12811">
    <property type="entry name" value="BaxI_1"/>
    <property type="match status" value="1"/>
</dbReference>